<evidence type="ECO:0000259" key="1">
    <source>
        <dbReference type="Pfam" id="PF17648"/>
    </source>
</evidence>
<dbReference type="InterPro" id="IPR048273">
    <property type="entry name" value="Luciferase"/>
</dbReference>
<dbReference type="EMBL" id="ML994618">
    <property type="protein sequence ID" value="KAF2190430.1"/>
    <property type="molecule type" value="Genomic_DNA"/>
</dbReference>
<evidence type="ECO:0000313" key="3">
    <source>
        <dbReference type="Proteomes" id="UP000800200"/>
    </source>
</evidence>
<dbReference type="PANTHER" id="PTHR38695">
    <property type="entry name" value="AMINO ACID PERMEASE_ SLC12A DOMAIN-CONTAINING PROTEIN"/>
    <property type="match status" value="1"/>
</dbReference>
<name>A0A6A6EJW2_9PEZI</name>
<dbReference type="InterPro" id="IPR040841">
    <property type="entry name" value="Luciferase_dom"/>
</dbReference>
<accession>A0A6A6EJW2</accession>
<feature type="domain" description="Luciferase" evidence="1">
    <location>
        <begin position="174"/>
        <end position="251"/>
    </location>
</feature>
<protein>
    <recommendedName>
        <fullName evidence="1">Luciferase domain-containing protein</fullName>
    </recommendedName>
</protein>
<dbReference type="Pfam" id="PF17648">
    <property type="entry name" value="Luciferase"/>
    <property type="match status" value="1"/>
</dbReference>
<evidence type="ECO:0000313" key="2">
    <source>
        <dbReference type="EMBL" id="KAF2190430.1"/>
    </source>
</evidence>
<dbReference type="PANTHER" id="PTHR38695:SF1">
    <property type="entry name" value="AMINO ACID PERMEASE_ SLC12A DOMAIN-CONTAINING PROTEIN"/>
    <property type="match status" value="1"/>
</dbReference>
<dbReference type="OrthoDB" id="5358398at2759"/>
<keyword evidence="3" id="KW-1185">Reference proteome</keyword>
<dbReference type="Proteomes" id="UP000800200">
    <property type="component" value="Unassembled WGS sequence"/>
</dbReference>
<organism evidence="2 3">
    <name type="scientific">Zopfia rhizophila CBS 207.26</name>
    <dbReference type="NCBI Taxonomy" id="1314779"/>
    <lineage>
        <taxon>Eukaryota</taxon>
        <taxon>Fungi</taxon>
        <taxon>Dikarya</taxon>
        <taxon>Ascomycota</taxon>
        <taxon>Pezizomycotina</taxon>
        <taxon>Dothideomycetes</taxon>
        <taxon>Dothideomycetes incertae sedis</taxon>
        <taxon>Zopfiaceae</taxon>
        <taxon>Zopfia</taxon>
    </lineage>
</organism>
<proteinExistence type="predicted"/>
<dbReference type="AlphaFoldDB" id="A0A6A6EJW2"/>
<sequence length="263" mass="29091">MASQLNLSHVYDTFKAHRVATLSALGLAVAIPFARNDYLTYLSYGPGGLPYNVAGWLISTIVLRIISREGLSANIYNDRNLPFADEPGFLPNAFPPRRASARPKLGSHPVPQRQLEQLPNEHIRQLLIERFEALSEQATESGLVEVRQSVLERQHKGIFVSSSRSWHAVAQETRGEISHVHAGLDGSVHVTLSPEDCKKVIAAGWGQRHGLDGVKVLKKLVGFTIPVNYILIYAPRDEAEVEIVITIVKASISFMADSRELLE</sequence>
<gene>
    <name evidence="2" type="ORF">K469DRAFT_733195</name>
</gene>
<reference evidence="2" key="1">
    <citation type="journal article" date="2020" name="Stud. Mycol.">
        <title>101 Dothideomycetes genomes: a test case for predicting lifestyles and emergence of pathogens.</title>
        <authorList>
            <person name="Haridas S."/>
            <person name="Albert R."/>
            <person name="Binder M."/>
            <person name="Bloem J."/>
            <person name="Labutti K."/>
            <person name="Salamov A."/>
            <person name="Andreopoulos B."/>
            <person name="Baker S."/>
            <person name="Barry K."/>
            <person name="Bills G."/>
            <person name="Bluhm B."/>
            <person name="Cannon C."/>
            <person name="Castanera R."/>
            <person name="Culley D."/>
            <person name="Daum C."/>
            <person name="Ezra D."/>
            <person name="Gonzalez J."/>
            <person name="Henrissat B."/>
            <person name="Kuo A."/>
            <person name="Liang C."/>
            <person name="Lipzen A."/>
            <person name="Lutzoni F."/>
            <person name="Magnuson J."/>
            <person name="Mondo S."/>
            <person name="Nolan M."/>
            <person name="Ohm R."/>
            <person name="Pangilinan J."/>
            <person name="Park H.-J."/>
            <person name="Ramirez L."/>
            <person name="Alfaro M."/>
            <person name="Sun H."/>
            <person name="Tritt A."/>
            <person name="Yoshinaga Y."/>
            <person name="Zwiers L.-H."/>
            <person name="Turgeon B."/>
            <person name="Goodwin S."/>
            <person name="Spatafora J."/>
            <person name="Crous P."/>
            <person name="Grigoriev I."/>
        </authorList>
    </citation>
    <scope>NUCLEOTIDE SEQUENCE</scope>
    <source>
        <strain evidence="2">CBS 207.26</strain>
    </source>
</reference>